<dbReference type="EMBL" id="ACZI02000002">
    <property type="protein sequence ID" value="ERG69266.1"/>
    <property type="molecule type" value="Genomic_DNA"/>
</dbReference>
<evidence type="ECO:0000313" key="8">
    <source>
        <dbReference type="EMBL" id="ERG69266.1"/>
    </source>
</evidence>
<feature type="transmembrane region" description="Helical" evidence="7">
    <location>
        <begin position="144"/>
        <end position="161"/>
    </location>
</feature>
<evidence type="ECO:0000256" key="1">
    <source>
        <dbReference type="ARBA" id="ARBA00004141"/>
    </source>
</evidence>
<dbReference type="HOGENOM" id="CLU_029243_3_1_11"/>
<dbReference type="InterPro" id="IPR001182">
    <property type="entry name" value="FtsW/RodA"/>
</dbReference>
<dbReference type="Proteomes" id="UP000004816">
    <property type="component" value="Unassembled WGS sequence"/>
</dbReference>
<evidence type="ECO:0000256" key="7">
    <source>
        <dbReference type="SAM" id="Phobius"/>
    </source>
</evidence>
<accession>U1LMU0</accession>
<feature type="transmembrane region" description="Helical" evidence="7">
    <location>
        <begin position="43"/>
        <end position="60"/>
    </location>
</feature>
<dbReference type="PANTHER" id="PTHR30474:SF3">
    <property type="entry name" value="PEPTIDOGLYCAN GLYCOSYLTRANSFERASE RODA"/>
    <property type="match status" value="1"/>
</dbReference>
<keyword evidence="5 7" id="KW-0472">Membrane</keyword>
<evidence type="ECO:0000313" key="9">
    <source>
        <dbReference type="Proteomes" id="UP000004816"/>
    </source>
</evidence>
<sequence>MNAAGAAVRPGAAPSKSAAAKSHSGPAGSGNHVAPRNRRNVELLLLGIAMALVLAALALVDANLHRPVVGDLARVALVYGVIIGGGHLAIRFFAPYADPLLFPVVALLNGVGLVFIFRIGLEVLDPGSEAARQSILSFDTNPQLVWTFVSVAAFGLVLVFLKDYRVLSRYAYTLGAFGVLFLIVPSLVNRLIPGQDRNGSNVWVHLGFLTVQPGEFAKVALIVCSASLLVAKRELFVTAGTHTWGLDLPRMRDLGPLLLAWGLSIATLFLQNDLGMGLLIFATALLMLYIATERLSWLLLGLLLLVVAGTFAFTQIPHVKVRAQAWWDPLADCDSNTSYQLCEALFGLAVGGLGGTGLGAGSPARVPEAHNDFILAAVGEELGLIGLAAVVLLYFLLVDRGVRVALTVRDSFGKLLAAGLAITIAIQVFVIAGGVTDLIPLTGLTTPFMSSGGSSLLSNYILLALLVKISHEARKPGSLPAAAPASGKAKATRHSAQKTADPQAAPEQNAQDRAAHDQDTTTINLPKVSESPAPGGAAQ</sequence>
<feature type="region of interest" description="Disordered" evidence="6">
    <location>
        <begin position="1"/>
        <end position="34"/>
    </location>
</feature>
<keyword evidence="2 7" id="KW-0812">Transmembrane</keyword>
<feature type="transmembrane region" description="Helical" evidence="7">
    <location>
        <begin position="258"/>
        <end position="290"/>
    </location>
</feature>
<evidence type="ECO:0000256" key="5">
    <source>
        <dbReference type="ARBA" id="ARBA00023136"/>
    </source>
</evidence>
<protein>
    <recommendedName>
        <fullName evidence="10">Cell division protein FtsW</fullName>
    </recommendedName>
</protein>
<evidence type="ECO:0008006" key="10">
    <source>
        <dbReference type="Google" id="ProtNLM"/>
    </source>
</evidence>
<dbReference type="GO" id="GO:0051301">
    <property type="term" value="P:cell division"/>
    <property type="evidence" value="ECO:0007669"/>
    <property type="project" value="InterPro"/>
</dbReference>
<feature type="compositionally biased region" description="Low complexity" evidence="6">
    <location>
        <begin position="476"/>
        <end position="489"/>
    </location>
</feature>
<keyword evidence="4 7" id="KW-1133">Transmembrane helix</keyword>
<dbReference type="OrthoDB" id="9812661at2"/>
<feature type="transmembrane region" description="Helical" evidence="7">
    <location>
        <begin position="415"/>
        <end position="436"/>
    </location>
</feature>
<dbReference type="GO" id="GO:0032153">
    <property type="term" value="C:cell division site"/>
    <property type="evidence" value="ECO:0007669"/>
    <property type="project" value="TreeGrafter"/>
</dbReference>
<feature type="transmembrane region" description="Helical" evidence="7">
    <location>
        <begin position="100"/>
        <end position="124"/>
    </location>
</feature>
<dbReference type="RefSeq" id="WP_021030133.1">
    <property type="nucleotide sequence ID" value="NZ_KI391953.1"/>
</dbReference>
<dbReference type="STRING" id="679197.HMPREF9336_04157"/>
<dbReference type="PANTHER" id="PTHR30474">
    <property type="entry name" value="CELL CYCLE PROTEIN"/>
    <property type="match status" value="1"/>
</dbReference>
<evidence type="ECO:0000256" key="2">
    <source>
        <dbReference type="ARBA" id="ARBA00022692"/>
    </source>
</evidence>
<organism evidence="8 9">
    <name type="scientific">Segniliparus rugosus (strain ATCC BAA-974 / DSM 45345 / CCUG 50838 / CIP 108380 / JCM 13579 / CDC 945)</name>
    <dbReference type="NCBI Taxonomy" id="679197"/>
    <lineage>
        <taxon>Bacteria</taxon>
        <taxon>Bacillati</taxon>
        <taxon>Actinomycetota</taxon>
        <taxon>Actinomycetes</taxon>
        <taxon>Mycobacteriales</taxon>
        <taxon>Segniliparaceae</taxon>
        <taxon>Segniliparus</taxon>
    </lineage>
</organism>
<keyword evidence="9" id="KW-1185">Reference proteome</keyword>
<name>U1LMU0_SEGRC</name>
<feature type="transmembrane region" description="Helical" evidence="7">
    <location>
        <begin position="448"/>
        <end position="467"/>
    </location>
</feature>
<feature type="transmembrane region" description="Helical" evidence="7">
    <location>
        <begin position="373"/>
        <end position="395"/>
    </location>
</feature>
<dbReference type="GO" id="GO:0015648">
    <property type="term" value="F:lipid-linked peptidoglycan transporter activity"/>
    <property type="evidence" value="ECO:0007669"/>
    <property type="project" value="TreeGrafter"/>
</dbReference>
<proteinExistence type="predicted"/>
<comment type="subcellular location">
    <subcellularLocation>
        <location evidence="1">Membrane</location>
        <topology evidence="1">Multi-pass membrane protein</topology>
    </subcellularLocation>
</comment>
<dbReference type="GO" id="GO:0008360">
    <property type="term" value="P:regulation of cell shape"/>
    <property type="evidence" value="ECO:0007669"/>
    <property type="project" value="UniProtKB-KW"/>
</dbReference>
<dbReference type="GO" id="GO:0005886">
    <property type="term" value="C:plasma membrane"/>
    <property type="evidence" value="ECO:0007669"/>
    <property type="project" value="TreeGrafter"/>
</dbReference>
<dbReference type="AlphaFoldDB" id="U1LMU0"/>
<keyword evidence="3" id="KW-0133">Cell shape</keyword>
<dbReference type="Pfam" id="PF01098">
    <property type="entry name" value="FTSW_RODA_SPOVE"/>
    <property type="match status" value="1"/>
</dbReference>
<evidence type="ECO:0000256" key="4">
    <source>
        <dbReference type="ARBA" id="ARBA00022989"/>
    </source>
</evidence>
<evidence type="ECO:0000256" key="3">
    <source>
        <dbReference type="ARBA" id="ARBA00022960"/>
    </source>
</evidence>
<gene>
    <name evidence="8" type="ORF">HMPREF9336_04157</name>
</gene>
<feature type="compositionally biased region" description="Low complexity" evidence="6">
    <location>
        <begin position="1"/>
        <end position="30"/>
    </location>
</feature>
<feature type="transmembrane region" description="Helical" evidence="7">
    <location>
        <begin position="297"/>
        <end position="316"/>
    </location>
</feature>
<reference evidence="8 9" key="1">
    <citation type="journal article" date="2011" name="Stand. Genomic Sci.">
        <title>High quality draft genome sequence of Segniliparus rugosus CDC 945(T)= (ATCC BAA-974(T)).</title>
        <authorList>
            <person name="Earl A.M."/>
            <person name="Desjardins C.A."/>
            <person name="Fitzgerald M.G."/>
            <person name="Arachchi H.M."/>
            <person name="Zeng Q."/>
            <person name="Mehta T."/>
            <person name="Griggs A."/>
            <person name="Birren B.W."/>
            <person name="Toney N.C."/>
            <person name="Carr J."/>
            <person name="Posey J."/>
            <person name="Butler W.R."/>
        </authorList>
    </citation>
    <scope>NUCLEOTIDE SEQUENCE [LARGE SCALE GENOMIC DNA]</scope>
    <source>
        <strain evidence="9">ATCC BAA-974 / DSM 45345 / CCUG 50838 / CIP 108380 / JCM 13579 / CDC 945</strain>
    </source>
</reference>
<evidence type="ECO:0000256" key="6">
    <source>
        <dbReference type="SAM" id="MobiDB-lite"/>
    </source>
</evidence>
<comment type="caution">
    <text evidence="8">The sequence shown here is derived from an EMBL/GenBank/DDBJ whole genome shotgun (WGS) entry which is preliminary data.</text>
</comment>
<feature type="region of interest" description="Disordered" evidence="6">
    <location>
        <begin position="476"/>
        <end position="539"/>
    </location>
</feature>
<feature type="transmembrane region" description="Helical" evidence="7">
    <location>
        <begin position="72"/>
        <end position="93"/>
    </location>
</feature>
<feature type="transmembrane region" description="Helical" evidence="7">
    <location>
        <begin position="170"/>
        <end position="188"/>
    </location>
</feature>
<dbReference type="eggNOG" id="COG0772">
    <property type="taxonomic scope" value="Bacteria"/>
</dbReference>